<gene>
    <name evidence="1" type="ORF">M23134_03891</name>
</gene>
<dbReference type="OrthoDB" id="1521360at2"/>
<comment type="caution">
    <text evidence="1">The sequence shown here is derived from an EMBL/GenBank/DDBJ whole genome shotgun (WGS) entry which is preliminary data.</text>
</comment>
<reference evidence="1 2" key="1">
    <citation type="submission" date="2007-01" db="EMBL/GenBank/DDBJ databases">
        <authorList>
            <person name="Haygood M."/>
            <person name="Podell S."/>
            <person name="Anderson C."/>
            <person name="Hopkinson B."/>
            <person name="Roe K."/>
            <person name="Barbeau K."/>
            <person name="Gaasterland T."/>
            <person name="Ferriera S."/>
            <person name="Johnson J."/>
            <person name="Kravitz S."/>
            <person name="Beeson K."/>
            <person name="Sutton G."/>
            <person name="Rogers Y.-H."/>
            <person name="Friedman R."/>
            <person name="Frazier M."/>
            <person name="Venter J.C."/>
        </authorList>
    </citation>
    <scope>NUCLEOTIDE SEQUENCE [LARGE SCALE GENOMIC DNA]</scope>
    <source>
        <strain evidence="1 2">ATCC 23134</strain>
    </source>
</reference>
<keyword evidence="2" id="KW-1185">Reference proteome</keyword>
<dbReference type="EMBL" id="AAWS01000016">
    <property type="protein sequence ID" value="EAY28339.1"/>
    <property type="molecule type" value="Genomic_DNA"/>
</dbReference>
<dbReference type="RefSeq" id="WP_002698027.1">
    <property type="nucleotide sequence ID" value="NZ_AAWS01000016.1"/>
</dbReference>
<protein>
    <submittedName>
        <fullName evidence="1">AAA superfamily ATPase, putative</fullName>
    </submittedName>
</protein>
<accession>A1ZMF9</accession>
<dbReference type="Proteomes" id="UP000004095">
    <property type="component" value="Unassembled WGS sequence"/>
</dbReference>
<name>A1ZMF9_MICM2</name>
<evidence type="ECO:0000313" key="2">
    <source>
        <dbReference type="Proteomes" id="UP000004095"/>
    </source>
</evidence>
<evidence type="ECO:0000313" key="1">
    <source>
        <dbReference type="EMBL" id="EAY28339.1"/>
    </source>
</evidence>
<dbReference type="eggNOG" id="COG0464">
    <property type="taxonomic scope" value="Bacteria"/>
</dbReference>
<dbReference type="AlphaFoldDB" id="A1ZMF9"/>
<organism evidence="1 2">
    <name type="scientific">Microscilla marina ATCC 23134</name>
    <dbReference type="NCBI Taxonomy" id="313606"/>
    <lineage>
        <taxon>Bacteria</taxon>
        <taxon>Pseudomonadati</taxon>
        <taxon>Bacteroidota</taxon>
        <taxon>Cytophagia</taxon>
        <taxon>Cytophagales</taxon>
        <taxon>Microscillaceae</taxon>
        <taxon>Microscilla</taxon>
    </lineage>
</organism>
<proteinExistence type="predicted"/>
<sequence length="365" mass="42313">MSNNIHQIFKELNWLAELFNYRWEFLYCNESYKDRVSEYLRIHQSGRKGAKYEPLEFHLVRSDFEHTVHRRRGYTADDQVETIQGAYVYSEPGTLYHPDDDPHPLFITKGNHSRSGIEIKEVKDGWFRFVKHYCTFTDTVKSDYEAVSSLSDKIKDAWLPIDYIDAPANYHPGFSWKEYKTGTEHWTEEQKKKVRENLQLKDKAAFWLKFYTEQDLRQVSPPTLDTQASPYAQFIEQHQLGVEDRALLALTIANQIRPDYLLPLIERARLHPDLGGASGRGFKGFIPTGETYLFLMAGRNTFLRGHLMEYLLERSTLVKEGLIGVVNPLPGEPFFSGILAFHPEQIPALLSPNAFSLPDNSKLVY</sequence>